<keyword evidence="7" id="KW-1185">Reference proteome</keyword>
<accession>A0ABT3SET1</accession>
<dbReference type="SUPFAM" id="SSF51735">
    <property type="entry name" value="NAD(P)-binding Rossmann-fold domains"/>
    <property type="match status" value="1"/>
</dbReference>
<organism evidence="6 7">
    <name type="scientific">Mycobacterium pinniadriaticum</name>
    <dbReference type="NCBI Taxonomy" id="2994102"/>
    <lineage>
        <taxon>Bacteria</taxon>
        <taxon>Bacillati</taxon>
        <taxon>Actinomycetota</taxon>
        <taxon>Actinomycetes</taxon>
        <taxon>Mycobacteriales</taxon>
        <taxon>Mycobacteriaceae</taxon>
        <taxon>Mycobacterium</taxon>
    </lineage>
</organism>
<comment type="caution">
    <text evidence="6">The sequence shown here is derived from an EMBL/GenBank/DDBJ whole genome shotgun (WGS) entry which is preliminary data.</text>
</comment>
<dbReference type="InterPro" id="IPR036291">
    <property type="entry name" value="NAD(P)-bd_dom_sf"/>
</dbReference>
<protein>
    <submittedName>
        <fullName evidence="6">NAD(P)-dependent oxidoreductase</fullName>
    </submittedName>
</protein>
<dbReference type="RefSeq" id="WP_265997677.1">
    <property type="nucleotide sequence ID" value="NZ_JAPJDN010000011.1"/>
</dbReference>
<feature type="domain" description="3-hydroxyisobutyrate dehydrogenase-like NAD-binding" evidence="5">
    <location>
        <begin position="163"/>
        <end position="254"/>
    </location>
</feature>
<evidence type="ECO:0000313" key="7">
    <source>
        <dbReference type="Proteomes" id="UP001300745"/>
    </source>
</evidence>
<dbReference type="InterPro" id="IPR013328">
    <property type="entry name" value="6PGD_dom2"/>
</dbReference>
<reference evidence="6 7" key="1">
    <citation type="submission" date="2022-11" db="EMBL/GenBank/DDBJ databases">
        <title>Mycobacterium sp. nov.</title>
        <authorList>
            <person name="Papic B."/>
            <person name="Spicic S."/>
            <person name="Duvnjak S."/>
        </authorList>
    </citation>
    <scope>NUCLEOTIDE SEQUENCE [LARGE SCALE GENOMIC DNA]</scope>
    <source>
        <strain evidence="6 7">CVI_P4</strain>
    </source>
</reference>
<dbReference type="PANTHER" id="PTHR43060">
    <property type="entry name" value="3-HYDROXYISOBUTYRATE DEHYDROGENASE-LIKE 1, MITOCHONDRIAL-RELATED"/>
    <property type="match status" value="1"/>
</dbReference>
<dbReference type="InterPro" id="IPR029154">
    <property type="entry name" value="HIBADH-like_NADP-bd"/>
</dbReference>
<evidence type="ECO:0000256" key="1">
    <source>
        <dbReference type="ARBA" id="ARBA00009080"/>
    </source>
</evidence>
<dbReference type="Pfam" id="PF03446">
    <property type="entry name" value="NAD_binding_2"/>
    <property type="match status" value="1"/>
</dbReference>
<proteinExistence type="inferred from homology"/>
<gene>
    <name evidence="6" type="ORF">ORI27_15075</name>
</gene>
<name>A0ABT3SET1_9MYCO</name>
<evidence type="ECO:0000259" key="5">
    <source>
        <dbReference type="Pfam" id="PF14833"/>
    </source>
</evidence>
<keyword evidence="3" id="KW-0520">NAD</keyword>
<comment type="similarity">
    <text evidence="1">Belongs to the HIBADH-related family.</text>
</comment>
<dbReference type="PANTHER" id="PTHR43060:SF15">
    <property type="entry name" value="3-HYDROXYISOBUTYRATE DEHYDROGENASE-LIKE 1, MITOCHONDRIAL-RELATED"/>
    <property type="match status" value="1"/>
</dbReference>
<dbReference type="Gene3D" id="3.40.50.720">
    <property type="entry name" value="NAD(P)-binding Rossmann-like Domain"/>
    <property type="match status" value="1"/>
</dbReference>
<dbReference type="SUPFAM" id="SSF48179">
    <property type="entry name" value="6-phosphogluconate dehydrogenase C-terminal domain-like"/>
    <property type="match status" value="1"/>
</dbReference>
<sequence length="269" mass="27003">MNIGFVGAGRMGAPMVRRLLDAGHDVTVLGRTPEKLAAAEELGATPADNLTELARDADAVVVCVFTDDQVRQVCLTDDLLGAMHPGSVLVLHTTGSPSTAEAIAGSAGTRGIGVLDAPVSGGPHDIAAGTVTLFVGGDDDAVQLANPVLSSYGDPVLHVGPLGFGQRVKLINNALFAAQIGTVAEAVRLGDRLGVDESTLLSALPHGSGASFALSSIARVGSAAGFIGAVGEFIGKDVAVVRATVADLGSDLGLLDDVVNAGLTPAEIR</sequence>
<dbReference type="InterPro" id="IPR006115">
    <property type="entry name" value="6PGDH_NADP-bd"/>
</dbReference>
<feature type="domain" description="6-phosphogluconate dehydrogenase NADP-binding" evidence="4">
    <location>
        <begin position="2"/>
        <end position="160"/>
    </location>
</feature>
<keyword evidence="2" id="KW-0560">Oxidoreductase</keyword>
<dbReference type="Proteomes" id="UP001300745">
    <property type="component" value="Unassembled WGS sequence"/>
</dbReference>
<dbReference type="InterPro" id="IPR015815">
    <property type="entry name" value="HIBADH-related"/>
</dbReference>
<evidence type="ECO:0000313" key="6">
    <source>
        <dbReference type="EMBL" id="MCX2938028.1"/>
    </source>
</evidence>
<evidence type="ECO:0000256" key="3">
    <source>
        <dbReference type="ARBA" id="ARBA00023027"/>
    </source>
</evidence>
<evidence type="ECO:0000256" key="2">
    <source>
        <dbReference type="ARBA" id="ARBA00023002"/>
    </source>
</evidence>
<dbReference type="PIRSF" id="PIRSF000103">
    <property type="entry name" value="HIBADH"/>
    <property type="match status" value="1"/>
</dbReference>
<dbReference type="Pfam" id="PF14833">
    <property type="entry name" value="NAD_binding_11"/>
    <property type="match status" value="1"/>
</dbReference>
<dbReference type="Gene3D" id="1.10.1040.10">
    <property type="entry name" value="N-(1-d-carboxylethyl)-l-norvaline Dehydrogenase, domain 2"/>
    <property type="match status" value="1"/>
</dbReference>
<dbReference type="InterPro" id="IPR008927">
    <property type="entry name" value="6-PGluconate_DH-like_C_sf"/>
</dbReference>
<dbReference type="EMBL" id="JAPJDO010000011">
    <property type="protein sequence ID" value="MCX2938028.1"/>
    <property type="molecule type" value="Genomic_DNA"/>
</dbReference>
<evidence type="ECO:0000259" key="4">
    <source>
        <dbReference type="Pfam" id="PF03446"/>
    </source>
</evidence>